<proteinExistence type="predicted"/>
<dbReference type="GO" id="GO:0006355">
    <property type="term" value="P:regulation of DNA-templated transcription"/>
    <property type="evidence" value="ECO:0007669"/>
    <property type="project" value="InterPro"/>
</dbReference>
<evidence type="ECO:0000313" key="2">
    <source>
        <dbReference type="EMBL" id="MCB4825540.1"/>
    </source>
</evidence>
<gene>
    <name evidence="2" type="ORF">LHA35_27940</name>
</gene>
<protein>
    <submittedName>
        <fullName evidence="2">Uncharacterized protein</fullName>
    </submittedName>
</protein>
<dbReference type="EMBL" id="JAJAQI010000118">
    <property type="protein sequence ID" value="MCB4825540.1"/>
    <property type="molecule type" value="Genomic_DNA"/>
</dbReference>
<feature type="region of interest" description="Disordered" evidence="1">
    <location>
        <begin position="74"/>
        <end position="142"/>
    </location>
</feature>
<dbReference type="AlphaFoldDB" id="A0A9X1IJ05"/>
<evidence type="ECO:0000256" key="1">
    <source>
        <dbReference type="SAM" id="MobiDB-lite"/>
    </source>
</evidence>
<feature type="compositionally biased region" description="Basic residues" evidence="1">
    <location>
        <begin position="84"/>
        <end position="94"/>
    </location>
</feature>
<keyword evidence="3" id="KW-1185">Reference proteome</keyword>
<name>A0A9X1IJ05_9PROT</name>
<comment type="caution">
    <text evidence="2">The sequence shown here is derived from an EMBL/GenBank/DDBJ whole genome shotgun (WGS) entry which is preliminary data.</text>
</comment>
<dbReference type="RefSeq" id="WP_226614595.1">
    <property type="nucleotide sequence ID" value="NZ_JAJAQI010000118.1"/>
</dbReference>
<evidence type="ECO:0000313" key="3">
    <source>
        <dbReference type="Proteomes" id="UP001139311"/>
    </source>
</evidence>
<reference evidence="2" key="1">
    <citation type="submission" date="2021-10" db="EMBL/GenBank/DDBJ databases">
        <title>Roseicella aerolatum sp. nov., isolated from aerosols of e-waste dismantling site.</title>
        <authorList>
            <person name="Qin T."/>
        </authorList>
    </citation>
    <scope>NUCLEOTIDE SEQUENCE</scope>
    <source>
        <strain evidence="2">GB24</strain>
    </source>
</reference>
<dbReference type="PROSITE" id="PS00354">
    <property type="entry name" value="HMGI_Y"/>
    <property type="match status" value="1"/>
</dbReference>
<dbReference type="InterPro" id="IPR000637">
    <property type="entry name" value="HMGI/Y_DNA-bd_CS"/>
</dbReference>
<dbReference type="Proteomes" id="UP001139311">
    <property type="component" value="Unassembled WGS sequence"/>
</dbReference>
<organism evidence="2 3">
    <name type="scientific">Roseicella aerolata</name>
    <dbReference type="NCBI Taxonomy" id="2883479"/>
    <lineage>
        <taxon>Bacteria</taxon>
        <taxon>Pseudomonadati</taxon>
        <taxon>Pseudomonadota</taxon>
        <taxon>Alphaproteobacteria</taxon>
        <taxon>Acetobacterales</taxon>
        <taxon>Roseomonadaceae</taxon>
        <taxon>Roseicella</taxon>
    </lineage>
</organism>
<sequence length="346" mass="36880">MALGETKWAQIRLEWEFGLLSNRELARKHGLDERAIRKRASKLDQAGGAWVKDPKAREEIEARARQLEIAAALGQRPVGVTTGKRGRGRPRGSQRRSGETAQPPGRSPHLRTDFPAEGMRTSPNSDNWLAGQATEKPAGKGRKVRTLTGLANAAQAADFPAGAAFGPVSDMAEAEPMARVSDPDLRTAMRAQVIEAQARDLAAANIRHLGRLEIAGSIVDRLGQLLDDYLAGSEEVGIRASQALSRLLAGRGDSLGGHLQAYMKALGSLQTQMRRALGADDRSKVDVMMPGAGPQAVPSQLDHGFDVTALPTDQLTALLALADLVTAQQGEAPLPMPPPDPGARDC</sequence>
<accession>A0A9X1IJ05</accession>